<accession>A0ABN7RRT3</accession>
<dbReference type="InterPro" id="IPR052240">
    <property type="entry name" value="SAP_domain_ribonucleoprotein"/>
</dbReference>
<dbReference type="Gene3D" id="1.10.720.30">
    <property type="entry name" value="SAP domain"/>
    <property type="match status" value="1"/>
</dbReference>
<evidence type="ECO:0000256" key="3">
    <source>
        <dbReference type="SAM" id="MobiDB-lite"/>
    </source>
</evidence>
<comment type="similarity">
    <text evidence="2">Belongs to the SAP domain-containing ribonucleoprotein family.</text>
</comment>
<dbReference type="Pfam" id="PF02037">
    <property type="entry name" value="SAP"/>
    <property type="match status" value="1"/>
</dbReference>
<feature type="compositionally biased region" description="Low complexity" evidence="3">
    <location>
        <begin position="44"/>
        <end position="53"/>
    </location>
</feature>
<feature type="domain" description="SAP" evidence="4">
    <location>
        <begin position="6"/>
        <end position="40"/>
    </location>
</feature>
<dbReference type="EMBL" id="OU015568">
    <property type="protein sequence ID" value="CAG5082255.1"/>
    <property type="molecule type" value="Genomic_DNA"/>
</dbReference>
<reference evidence="5 6" key="1">
    <citation type="submission" date="2021-04" db="EMBL/GenBank/DDBJ databases">
        <authorList>
            <person name="Bliznina A."/>
        </authorList>
    </citation>
    <scope>NUCLEOTIDE SEQUENCE [LARGE SCALE GENOMIC DNA]</scope>
</reference>
<gene>
    <name evidence="5" type="ORF">OKIOD_LOCUS1636</name>
</gene>
<dbReference type="PANTHER" id="PTHR46551">
    <property type="entry name" value="SAP DOMAIN-CONTAINING RIBONUCLEOPROTEIN"/>
    <property type="match status" value="1"/>
</dbReference>
<dbReference type="Proteomes" id="UP001158576">
    <property type="component" value="Chromosome PAR"/>
</dbReference>
<keyword evidence="6" id="KW-1185">Reference proteome</keyword>
<dbReference type="SUPFAM" id="SSF68906">
    <property type="entry name" value="SAP domain"/>
    <property type="match status" value="1"/>
</dbReference>
<evidence type="ECO:0000313" key="5">
    <source>
        <dbReference type="EMBL" id="CAG5082255.1"/>
    </source>
</evidence>
<evidence type="ECO:0000313" key="6">
    <source>
        <dbReference type="Proteomes" id="UP001158576"/>
    </source>
</evidence>
<evidence type="ECO:0000259" key="4">
    <source>
        <dbReference type="PROSITE" id="PS50800"/>
    </source>
</evidence>
<feature type="compositionally biased region" description="Basic and acidic residues" evidence="3">
    <location>
        <begin position="174"/>
        <end position="183"/>
    </location>
</feature>
<dbReference type="PANTHER" id="PTHR46551:SF1">
    <property type="entry name" value="SAP DOMAIN-CONTAINING RIBONUCLEOPROTEIN"/>
    <property type="match status" value="1"/>
</dbReference>
<sequence length="183" mass="20026">MVHPDLQGLRVVDLKELCKTHGLDQKGKKADLQERLTEFLNAQEAAAAPEQAPSEVTSSQEVAREQEEEVPVAEEPTASLPDFKTEKPSSQELPAEPEAERETAAVEEPVAEPEQAAASLPVFKSKKPSSQEPPAEDEPEKEQEPEKGQEAPPSSTPVFDIKPDISQLQADKQPAQEECPKKM</sequence>
<feature type="compositionally biased region" description="Low complexity" evidence="3">
    <location>
        <begin position="106"/>
        <end position="118"/>
    </location>
</feature>
<protein>
    <submittedName>
        <fullName evidence="5">Oidioi.mRNA.OKI2018_I69.PAR.g10078.t1.cds</fullName>
    </submittedName>
</protein>
<organism evidence="5 6">
    <name type="scientific">Oikopleura dioica</name>
    <name type="common">Tunicate</name>
    <dbReference type="NCBI Taxonomy" id="34765"/>
    <lineage>
        <taxon>Eukaryota</taxon>
        <taxon>Metazoa</taxon>
        <taxon>Chordata</taxon>
        <taxon>Tunicata</taxon>
        <taxon>Appendicularia</taxon>
        <taxon>Copelata</taxon>
        <taxon>Oikopleuridae</taxon>
        <taxon>Oikopleura</taxon>
    </lineage>
</organism>
<feature type="region of interest" description="Disordered" evidence="3">
    <location>
        <begin position="44"/>
        <end position="183"/>
    </location>
</feature>
<dbReference type="InterPro" id="IPR003034">
    <property type="entry name" value="SAP_dom"/>
</dbReference>
<keyword evidence="1" id="KW-0597">Phosphoprotein</keyword>
<name>A0ABN7RRT3_OIKDI</name>
<dbReference type="SMART" id="SM00513">
    <property type="entry name" value="SAP"/>
    <property type="match status" value="1"/>
</dbReference>
<evidence type="ECO:0000256" key="2">
    <source>
        <dbReference type="ARBA" id="ARBA00046328"/>
    </source>
</evidence>
<dbReference type="PROSITE" id="PS50800">
    <property type="entry name" value="SAP"/>
    <property type="match status" value="1"/>
</dbReference>
<evidence type="ECO:0000256" key="1">
    <source>
        <dbReference type="ARBA" id="ARBA00022553"/>
    </source>
</evidence>
<proteinExistence type="inferred from homology"/>
<dbReference type="InterPro" id="IPR036361">
    <property type="entry name" value="SAP_dom_sf"/>
</dbReference>